<dbReference type="Gene3D" id="1.10.10.10">
    <property type="entry name" value="Winged helix-like DNA-binding domain superfamily/Winged helix DNA-binding domain"/>
    <property type="match status" value="1"/>
</dbReference>
<dbReference type="KEGG" id="dsh:Dshi_2479"/>
<proteinExistence type="inferred from homology"/>
<evidence type="ECO:0000256" key="4">
    <source>
        <dbReference type="ARBA" id="ARBA00023163"/>
    </source>
</evidence>
<gene>
    <name evidence="6" type="ordered locus">Dshi_2479</name>
</gene>
<organism evidence="6 7">
    <name type="scientific">Dinoroseobacter shibae (strain DSM 16493 / NCIMB 14021 / DFL 12)</name>
    <dbReference type="NCBI Taxonomy" id="398580"/>
    <lineage>
        <taxon>Bacteria</taxon>
        <taxon>Pseudomonadati</taxon>
        <taxon>Pseudomonadota</taxon>
        <taxon>Alphaproteobacteria</taxon>
        <taxon>Rhodobacterales</taxon>
        <taxon>Roseobacteraceae</taxon>
        <taxon>Dinoroseobacter</taxon>
    </lineage>
</organism>
<evidence type="ECO:0000256" key="3">
    <source>
        <dbReference type="ARBA" id="ARBA00023125"/>
    </source>
</evidence>
<dbReference type="Proteomes" id="UP000006833">
    <property type="component" value="Chromosome"/>
</dbReference>
<dbReference type="InterPro" id="IPR005119">
    <property type="entry name" value="LysR_subst-bd"/>
</dbReference>
<keyword evidence="2" id="KW-0805">Transcription regulation</keyword>
<keyword evidence="3" id="KW-0238">DNA-binding</keyword>
<evidence type="ECO:0000313" key="6">
    <source>
        <dbReference type="EMBL" id="ABV94213.1"/>
    </source>
</evidence>
<sequence length="322" mass="34680">MGFSRGSRGIDNLMLRISQHLMRNASEMAFLKVVETGSVRAAARALGQDPSGISRRVAQLEARLNAKLVRRSGNATRPTAQGRAYYARLRAIIDQLEALEAEIGGETDTPSGLLRVTAAIDFGQEFLAPWLLEFRARHPAVEFDLVLASGFVDMGANEIDVAIRAGKLPDSSLIATKLAELPRVLVASRAYVEAHGAPRTPSDLLAHPAIFFVPGNRNAPLKLRSPEGQVVEVRRSNGIAINAVRSAVAAVRAGAGIHSGPRWAFSDLIAAGEVVEILPDYTQDAFPLYAVRQPAIVVPARISRFIPFLREKVRGVGGLIVS</sequence>
<comment type="similarity">
    <text evidence="1">Belongs to the LysR transcriptional regulatory family.</text>
</comment>
<protein>
    <submittedName>
        <fullName evidence="6">Transcriptional regulator</fullName>
    </submittedName>
</protein>
<dbReference type="PANTHER" id="PTHR30537">
    <property type="entry name" value="HTH-TYPE TRANSCRIPTIONAL REGULATOR"/>
    <property type="match status" value="1"/>
</dbReference>
<feature type="domain" description="HTH lysR-type" evidence="5">
    <location>
        <begin position="28"/>
        <end position="79"/>
    </location>
</feature>
<keyword evidence="7" id="KW-1185">Reference proteome</keyword>
<dbReference type="PANTHER" id="PTHR30537:SF5">
    <property type="entry name" value="HTH-TYPE TRANSCRIPTIONAL ACTIVATOR TTDR-RELATED"/>
    <property type="match status" value="1"/>
</dbReference>
<dbReference type="GO" id="GO:0043565">
    <property type="term" value="F:sequence-specific DNA binding"/>
    <property type="evidence" value="ECO:0007669"/>
    <property type="project" value="TreeGrafter"/>
</dbReference>
<dbReference type="GO" id="GO:0006351">
    <property type="term" value="P:DNA-templated transcription"/>
    <property type="evidence" value="ECO:0007669"/>
    <property type="project" value="TreeGrafter"/>
</dbReference>
<dbReference type="CDD" id="cd08422">
    <property type="entry name" value="PBP2_CrgA_like"/>
    <property type="match status" value="1"/>
</dbReference>
<dbReference type="Pfam" id="PF00126">
    <property type="entry name" value="HTH_1"/>
    <property type="match status" value="1"/>
</dbReference>
<keyword evidence="4" id="KW-0804">Transcription</keyword>
<dbReference type="SUPFAM" id="SSF53850">
    <property type="entry name" value="Periplasmic binding protein-like II"/>
    <property type="match status" value="1"/>
</dbReference>
<evidence type="ECO:0000256" key="1">
    <source>
        <dbReference type="ARBA" id="ARBA00009437"/>
    </source>
</evidence>
<evidence type="ECO:0000313" key="7">
    <source>
        <dbReference type="Proteomes" id="UP000006833"/>
    </source>
</evidence>
<dbReference type="EMBL" id="CP000830">
    <property type="protein sequence ID" value="ABV94213.1"/>
    <property type="molecule type" value="Genomic_DNA"/>
</dbReference>
<dbReference type="InterPro" id="IPR036390">
    <property type="entry name" value="WH_DNA-bd_sf"/>
</dbReference>
<dbReference type="eggNOG" id="COG0583">
    <property type="taxonomic scope" value="Bacteria"/>
</dbReference>
<evidence type="ECO:0000256" key="2">
    <source>
        <dbReference type="ARBA" id="ARBA00023015"/>
    </source>
</evidence>
<accession>A8LSC0</accession>
<dbReference type="OrthoDB" id="9786526at2"/>
<evidence type="ECO:0000259" key="5">
    <source>
        <dbReference type="PROSITE" id="PS50931"/>
    </source>
</evidence>
<dbReference type="InterPro" id="IPR058163">
    <property type="entry name" value="LysR-type_TF_proteobact-type"/>
</dbReference>
<dbReference type="InterPro" id="IPR036388">
    <property type="entry name" value="WH-like_DNA-bd_sf"/>
</dbReference>
<dbReference type="InterPro" id="IPR000847">
    <property type="entry name" value="LysR_HTH_N"/>
</dbReference>
<dbReference type="SUPFAM" id="SSF46785">
    <property type="entry name" value="Winged helix' DNA-binding domain"/>
    <property type="match status" value="1"/>
</dbReference>
<dbReference type="GO" id="GO:0003700">
    <property type="term" value="F:DNA-binding transcription factor activity"/>
    <property type="evidence" value="ECO:0007669"/>
    <property type="project" value="InterPro"/>
</dbReference>
<dbReference type="STRING" id="398580.Dshi_2479"/>
<dbReference type="HOGENOM" id="CLU_039613_16_4_5"/>
<dbReference type="Gene3D" id="3.40.190.290">
    <property type="match status" value="1"/>
</dbReference>
<dbReference type="Pfam" id="PF03466">
    <property type="entry name" value="LysR_substrate"/>
    <property type="match status" value="1"/>
</dbReference>
<dbReference type="PROSITE" id="PS50931">
    <property type="entry name" value="HTH_LYSR"/>
    <property type="match status" value="1"/>
</dbReference>
<name>A8LSC0_DINSH</name>
<reference evidence="7" key="1">
    <citation type="journal article" date="2010" name="ISME J.">
        <title>The complete genome sequence of the algal symbiont Dinoroseobacter shibae: a hitchhiker's guide to life in the sea.</title>
        <authorList>
            <person name="Wagner-Dobler I."/>
            <person name="Ballhausen B."/>
            <person name="Berger M."/>
            <person name="Brinkhoff T."/>
            <person name="Buchholz I."/>
            <person name="Bunk B."/>
            <person name="Cypionka H."/>
            <person name="Daniel R."/>
            <person name="Drepper T."/>
            <person name="Gerdts G."/>
            <person name="Hahnke S."/>
            <person name="Han C."/>
            <person name="Jahn D."/>
            <person name="Kalhoefer D."/>
            <person name="Kiss H."/>
            <person name="Klenk H.P."/>
            <person name="Kyrpides N."/>
            <person name="Liebl W."/>
            <person name="Liesegang H."/>
            <person name="Meincke L."/>
            <person name="Pati A."/>
            <person name="Petersen J."/>
            <person name="Piekarski T."/>
            <person name="Pommerenke C."/>
            <person name="Pradella S."/>
            <person name="Pukall R."/>
            <person name="Rabus R."/>
            <person name="Stackebrandt E."/>
            <person name="Thole S."/>
            <person name="Thompson L."/>
            <person name="Tielen P."/>
            <person name="Tomasch J."/>
            <person name="von Jan M."/>
            <person name="Wanphrut N."/>
            <person name="Wichels A."/>
            <person name="Zech H."/>
            <person name="Simon M."/>
        </authorList>
    </citation>
    <scope>NUCLEOTIDE SEQUENCE [LARGE SCALE GENOMIC DNA]</scope>
    <source>
        <strain evidence="7">DSM 16493 / NCIMB 14021 / DFL 12</strain>
    </source>
</reference>
<dbReference type="AlphaFoldDB" id="A8LSC0"/>